<dbReference type="GO" id="GO:0003743">
    <property type="term" value="F:translation initiation factor activity"/>
    <property type="evidence" value="ECO:0007669"/>
    <property type="project" value="UniProtKB-KW"/>
</dbReference>
<keyword evidence="2" id="KW-0396">Initiation factor</keyword>
<proteinExistence type="predicted"/>
<name>A0A146KCG5_9EUKA</name>
<feature type="region of interest" description="Disordered" evidence="1">
    <location>
        <begin position="181"/>
        <end position="204"/>
    </location>
</feature>
<feature type="non-terminal residue" evidence="2">
    <location>
        <position position="1"/>
    </location>
</feature>
<gene>
    <name evidence="2" type="ORF">TPC1_14389</name>
</gene>
<organism evidence="2">
    <name type="scientific">Trepomonas sp. PC1</name>
    <dbReference type="NCBI Taxonomy" id="1076344"/>
    <lineage>
        <taxon>Eukaryota</taxon>
        <taxon>Metamonada</taxon>
        <taxon>Diplomonadida</taxon>
        <taxon>Hexamitidae</taxon>
        <taxon>Hexamitinae</taxon>
        <taxon>Trepomonas</taxon>
    </lineage>
</organism>
<dbReference type="SUPFAM" id="SSF55418">
    <property type="entry name" value="eIF4e-like"/>
    <property type="match status" value="1"/>
</dbReference>
<protein>
    <submittedName>
        <fullName evidence="2">Eukaryotic initiation factor 4E</fullName>
    </submittedName>
</protein>
<reference evidence="2" key="1">
    <citation type="submission" date="2015-07" db="EMBL/GenBank/DDBJ databases">
        <title>Adaptation to a free-living lifestyle via gene acquisitions in the diplomonad Trepomonas sp. PC1.</title>
        <authorList>
            <person name="Xu F."/>
            <person name="Jerlstrom-Hultqvist J."/>
            <person name="Kolisko M."/>
            <person name="Simpson A.G.B."/>
            <person name="Roger A.J."/>
            <person name="Svard S.G."/>
            <person name="Andersson J.O."/>
        </authorList>
    </citation>
    <scope>NUCLEOTIDE SEQUENCE</scope>
    <source>
        <strain evidence="2">PC1</strain>
    </source>
</reference>
<feature type="compositionally biased region" description="Basic and acidic residues" evidence="1">
    <location>
        <begin position="181"/>
        <end position="192"/>
    </location>
</feature>
<evidence type="ECO:0000256" key="1">
    <source>
        <dbReference type="SAM" id="MobiDB-lite"/>
    </source>
</evidence>
<dbReference type="Gene3D" id="3.30.760.10">
    <property type="entry name" value="RNA Cap, Translation Initiation Factor Eif4e"/>
    <property type="match status" value="1"/>
</dbReference>
<sequence length="204" mass="24165">KSSWLWQFQVKTLQQYKLQAFSQSYCALNKVTNNLEELLKVTNNIPDLNSQYNSNIALFRDNIKNEWEDEENQGCFIIELKVNRCDCQNKTEHEQRYETITPEKVQIIFYHFIMITLLQDNKEINGAYIKTKDDSIIYQLWVKEDKVDSILTNLQQFVQRLGMNPTKGLVKFAIEKKKMTLSTPKKDTRDKQYSSSKSMKRESK</sequence>
<dbReference type="GO" id="GO:0003723">
    <property type="term" value="F:RNA binding"/>
    <property type="evidence" value="ECO:0007669"/>
    <property type="project" value="InterPro"/>
</dbReference>
<accession>A0A146KCG5</accession>
<evidence type="ECO:0000313" key="2">
    <source>
        <dbReference type="EMBL" id="JAP93365.1"/>
    </source>
</evidence>
<dbReference type="EMBL" id="GDID01003241">
    <property type="protein sequence ID" value="JAP93365.1"/>
    <property type="molecule type" value="Transcribed_RNA"/>
</dbReference>
<dbReference type="AlphaFoldDB" id="A0A146KCG5"/>
<keyword evidence="2" id="KW-0648">Protein biosynthesis</keyword>
<dbReference type="Pfam" id="PF01652">
    <property type="entry name" value="IF4E"/>
    <property type="match status" value="1"/>
</dbReference>
<dbReference type="InterPro" id="IPR023398">
    <property type="entry name" value="TIF_eIF4e-like"/>
</dbReference>
<dbReference type="InterPro" id="IPR001040">
    <property type="entry name" value="TIF_eIF_4E"/>
</dbReference>